<feature type="transmembrane region" description="Helical" evidence="2">
    <location>
        <begin position="96"/>
        <end position="117"/>
    </location>
</feature>
<evidence type="ECO:0000256" key="2">
    <source>
        <dbReference type="SAM" id="Phobius"/>
    </source>
</evidence>
<feature type="region of interest" description="Disordered" evidence="1">
    <location>
        <begin position="1"/>
        <end position="20"/>
    </location>
</feature>
<keyword evidence="4" id="KW-1185">Reference proteome</keyword>
<dbReference type="Proteomes" id="UP000034883">
    <property type="component" value="Chromosome"/>
</dbReference>
<keyword evidence="2" id="KW-0472">Membrane</keyword>
<dbReference type="KEGG" id="samy:DB32_003512"/>
<organism evidence="3 4">
    <name type="scientific">Sandaracinus amylolyticus</name>
    <dbReference type="NCBI Taxonomy" id="927083"/>
    <lineage>
        <taxon>Bacteria</taxon>
        <taxon>Pseudomonadati</taxon>
        <taxon>Myxococcota</taxon>
        <taxon>Polyangia</taxon>
        <taxon>Polyangiales</taxon>
        <taxon>Sandaracinaceae</taxon>
        <taxon>Sandaracinus</taxon>
    </lineage>
</organism>
<name>A0A0F6YJQ2_9BACT</name>
<evidence type="ECO:0000256" key="1">
    <source>
        <dbReference type="SAM" id="MobiDB-lite"/>
    </source>
</evidence>
<keyword evidence="2" id="KW-0812">Transmembrane</keyword>
<dbReference type="InterPro" id="IPR009937">
    <property type="entry name" value="Phage_holin_3_6"/>
</dbReference>
<gene>
    <name evidence="3" type="ORF">DB32_003512</name>
</gene>
<reference evidence="3 4" key="1">
    <citation type="submission" date="2015-03" db="EMBL/GenBank/DDBJ databases">
        <title>Genome assembly of Sandaracinus amylolyticus DSM 53668.</title>
        <authorList>
            <person name="Sharma G."/>
            <person name="Subramanian S."/>
        </authorList>
    </citation>
    <scope>NUCLEOTIDE SEQUENCE [LARGE SCALE GENOMIC DNA]</scope>
    <source>
        <strain evidence="3 4">DSM 53668</strain>
    </source>
</reference>
<feature type="transmembrane region" description="Helical" evidence="2">
    <location>
        <begin position="66"/>
        <end position="90"/>
    </location>
</feature>
<evidence type="ECO:0000313" key="3">
    <source>
        <dbReference type="EMBL" id="AKF06363.1"/>
    </source>
</evidence>
<dbReference type="AlphaFoldDB" id="A0A0F6YJQ2"/>
<dbReference type="STRING" id="927083.DB32_003512"/>
<sequence length="148" mass="16054">MEVYTRGNETRETITSTGDGAAMHDRSLPQLLRDLSNDSMTLIRKEAQLFRAETEQKITTAQRQGIVLGAGGMIAYLGLLSLTAALVLALALVMPAWLAALLVGFVLIAAGVTAMVMGKNRLQSEQLAPKESIRSVKNDVRMVREAVR</sequence>
<keyword evidence="2" id="KW-1133">Transmembrane helix</keyword>
<evidence type="ECO:0000313" key="4">
    <source>
        <dbReference type="Proteomes" id="UP000034883"/>
    </source>
</evidence>
<dbReference type="Pfam" id="PF07332">
    <property type="entry name" value="Phage_holin_3_6"/>
    <property type="match status" value="1"/>
</dbReference>
<proteinExistence type="predicted"/>
<dbReference type="EMBL" id="CP011125">
    <property type="protein sequence ID" value="AKF06363.1"/>
    <property type="molecule type" value="Genomic_DNA"/>
</dbReference>
<accession>A0A0F6YJQ2</accession>
<protein>
    <submittedName>
        <fullName evidence="3">Putative integral membrane protein</fullName>
    </submittedName>
</protein>
<dbReference type="RefSeq" id="WP_053233542.1">
    <property type="nucleotide sequence ID" value="NZ_CP011125.1"/>
</dbReference>